<dbReference type="STRING" id="34508.A0A4U5NED5"/>
<evidence type="ECO:0000256" key="6">
    <source>
        <dbReference type="SAM" id="Coils"/>
    </source>
</evidence>
<comment type="caution">
    <text evidence="9">The sequence shown here is derived from an EMBL/GenBank/DDBJ whole genome shotgun (WGS) entry which is preliminary data.</text>
</comment>
<dbReference type="InterPro" id="IPR000237">
    <property type="entry name" value="GRIP_dom"/>
</dbReference>
<feature type="coiled-coil region" evidence="6">
    <location>
        <begin position="127"/>
        <end position="217"/>
    </location>
</feature>
<gene>
    <name evidence="9" type="ORF">L596_015056</name>
</gene>
<keyword evidence="3" id="KW-0963">Cytoplasm</keyword>
<dbReference type="PROSITE" id="PS50913">
    <property type="entry name" value="GRIP"/>
    <property type="match status" value="1"/>
</dbReference>
<feature type="region of interest" description="Disordered" evidence="7">
    <location>
        <begin position="376"/>
        <end position="402"/>
    </location>
</feature>
<dbReference type="Pfam" id="PF01465">
    <property type="entry name" value="GRIP"/>
    <property type="match status" value="1"/>
</dbReference>
<organism evidence="9">
    <name type="scientific">Steinernema carpocapsae</name>
    <name type="common">Entomopathogenic nematode</name>
    <dbReference type="NCBI Taxonomy" id="34508"/>
    <lineage>
        <taxon>Eukaryota</taxon>
        <taxon>Metazoa</taxon>
        <taxon>Ecdysozoa</taxon>
        <taxon>Nematoda</taxon>
        <taxon>Chromadorea</taxon>
        <taxon>Rhabditida</taxon>
        <taxon>Tylenchina</taxon>
        <taxon>Panagrolaimomorpha</taxon>
        <taxon>Strongyloidoidea</taxon>
        <taxon>Steinernematidae</taxon>
        <taxon>Steinernema</taxon>
    </lineage>
</organism>
<comment type="subcellular location">
    <subcellularLocation>
        <location evidence="2">Cytoplasm</location>
    </subcellularLocation>
    <subcellularLocation>
        <location evidence="1">Endomembrane system</location>
        <topology evidence="1">Peripheral membrane protein</topology>
    </subcellularLocation>
</comment>
<evidence type="ECO:0000256" key="7">
    <source>
        <dbReference type="SAM" id="MobiDB-lite"/>
    </source>
</evidence>
<feature type="domain" description="GRIP" evidence="8">
    <location>
        <begin position="494"/>
        <end position="544"/>
    </location>
</feature>
<sequence length="545" mass="63066">MRKRRLELRQFHLMRERELEDHGAILGEIQQKYGKERTKCEQLERQIAELYKKLHDNESKIPFSDKRIKELLEQIKAKDHALGDLKKKVELTPTAQMLKDEIANLKDAHHVEISEVRSKHTNHSENIRLKESRLHTLEGKLEEMTTQIAQQEFDKVRLNSSLETLRTQLEAAERENEVLKESFPRKDDTVAVTREEKETAEHKLNRFKALADELKLSGDVDLTEFLGFRSSSSSSYNDFDSRMCSSCDSTRSDFLQLKATVGELRNKLQHAQSQLEESKTNATKVESELYDRISAMEHNHSTALRNVETKMRDKVNEVESEMQKHRHRTMEVVADKDRELEATKAILVSFRSQQINSSNVPVDPTTPVSVKLLERSKSTRARRTRSSGSFDAAPIPESPSSVTEFGDSFNSGHLSASFTRSNTLGDESKNVYYEEIISEKDREIMELRMKIRMDDSKIRDIEQNVLTKDLQHYEIIEKLKEELRSLEGKLQLYKTDAEPSIEYLRNIFIQYLQCSSSSGRRNILKAMATVLKLSPAETKRIEHIK</sequence>
<proteinExistence type="predicted"/>
<evidence type="ECO:0000256" key="1">
    <source>
        <dbReference type="ARBA" id="ARBA00004184"/>
    </source>
</evidence>
<evidence type="ECO:0000256" key="5">
    <source>
        <dbReference type="ARBA" id="ARBA00023136"/>
    </source>
</evidence>
<reference evidence="9" key="1">
    <citation type="submission" date="2013-11" db="EMBL/GenBank/DDBJ databases">
        <authorList>
            <person name="Sternberg P."/>
            <person name="Dillman A."/>
            <person name="Macchietto M."/>
        </authorList>
    </citation>
    <scope>NUCLEOTIDE SEQUENCE</scope>
    <source>
        <strain evidence="9">ALL</strain>
    </source>
</reference>
<dbReference type="EMBL" id="AZBU02000004">
    <property type="protein sequence ID" value="TKR81124.1"/>
    <property type="molecule type" value="Genomic_DNA"/>
</dbReference>
<keyword evidence="4 6" id="KW-0175">Coiled coil</keyword>
<evidence type="ECO:0000256" key="2">
    <source>
        <dbReference type="ARBA" id="ARBA00004496"/>
    </source>
</evidence>
<evidence type="ECO:0000313" key="9">
    <source>
        <dbReference type="EMBL" id="TKR81124.1"/>
    </source>
</evidence>
<dbReference type="PANTHER" id="PTHR23157:SF25">
    <property type="entry name" value="GRIP AND COILED-COIL DOMAIN-CONTAINING PROTEIN 1"/>
    <property type="match status" value="1"/>
</dbReference>
<dbReference type="PANTHER" id="PTHR23157">
    <property type="entry name" value="GRIP AND COILED-COIL DOMAIN-CONTAINING PROTEIN 1"/>
    <property type="match status" value="1"/>
</dbReference>
<evidence type="ECO:0000256" key="3">
    <source>
        <dbReference type="ARBA" id="ARBA00022490"/>
    </source>
</evidence>
<dbReference type="SMART" id="SM00755">
    <property type="entry name" value="Grip"/>
    <property type="match status" value="1"/>
</dbReference>
<accession>A0A4U5NED5</accession>
<dbReference type="OrthoDB" id="9898580at2759"/>
<dbReference type="InterPro" id="IPR051952">
    <property type="entry name" value="Golgi-autophagy_related"/>
</dbReference>
<name>A0A4U5NED5_STECR</name>
<feature type="coiled-coil region" evidence="6">
    <location>
        <begin position="26"/>
        <end position="88"/>
    </location>
</feature>
<evidence type="ECO:0000256" key="4">
    <source>
        <dbReference type="ARBA" id="ARBA00023054"/>
    </source>
</evidence>
<dbReference type="AlphaFoldDB" id="A0A4U5NED5"/>
<protein>
    <recommendedName>
        <fullName evidence="8">GRIP domain-containing protein</fullName>
    </recommendedName>
</protein>
<feature type="coiled-coil region" evidence="6">
    <location>
        <begin position="254"/>
        <end position="328"/>
    </location>
</feature>
<reference evidence="9" key="3">
    <citation type="journal article" date="2019" name="G3 (Bethesda)">
        <title>Hybrid Assembly of the Genome of the Entomopathogenic Nematode Steinernema carpocapsae Identifies the X-Chromosome.</title>
        <authorList>
            <person name="Serra L."/>
            <person name="Macchietto M."/>
            <person name="Macias-Munoz A."/>
            <person name="McGill C.J."/>
            <person name="Rodriguez I.M."/>
            <person name="Rodriguez B."/>
            <person name="Murad R."/>
            <person name="Mortazavi A."/>
        </authorList>
    </citation>
    <scope>NUCLEOTIDE SEQUENCE</scope>
    <source>
        <strain evidence="9">ALL</strain>
    </source>
</reference>
<evidence type="ECO:0000259" key="8">
    <source>
        <dbReference type="PROSITE" id="PS50913"/>
    </source>
</evidence>
<keyword evidence="5" id="KW-0472">Membrane</keyword>
<dbReference type="GO" id="GO:0005794">
    <property type="term" value="C:Golgi apparatus"/>
    <property type="evidence" value="ECO:0007669"/>
    <property type="project" value="TreeGrafter"/>
</dbReference>
<dbReference type="Gene3D" id="1.10.220.60">
    <property type="entry name" value="GRIP domain"/>
    <property type="match status" value="1"/>
</dbReference>
<reference evidence="9" key="2">
    <citation type="journal article" date="2015" name="Genome Biol.">
        <title>Comparative genomics of Steinernema reveals deeply conserved gene regulatory networks.</title>
        <authorList>
            <person name="Dillman A.R."/>
            <person name="Macchietto M."/>
            <person name="Porter C.F."/>
            <person name="Rogers A."/>
            <person name="Williams B."/>
            <person name="Antoshechkin I."/>
            <person name="Lee M.M."/>
            <person name="Goodwin Z."/>
            <person name="Lu X."/>
            <person name="Lewis E.E."/>
            <person name="Goodrich-Blair H."/>
            <person name="Stock S.P."/>
            <person name="Adams B.J."/>
            <person name="Sternberg P.W."/>
            <person name="Mortazavi A."/>
        </authorList>
    </citation>
    <scope>NUCLEOTIDE SEQUENCE [LARGE SCALE GENOMIC DNA]</scope>
    <source>
        <strain evidence="9">ALL</strain>
    </source>
</reference>